<accession>A0ABD2KS86</accession>
<comment type="caution">
    <text evidence="5">The sequence shown here is derived from an EMBL/GenBank/DDBJ whole genome shotgun (WGS) entry which is preliminary data.</text>
</comment>
<feature type="repeat" description="ANK" evidence="3">
    <location>
        <begin position="225"/>
        <end position="257"/>
    </location>
</feature>
<dbReference type="PROSITE" id="PS50297">
    <property type="entry name" value="ANK_REP_REGION"/>
    <property type="match status" value="1"/>
</dbReference>
<organism evidence="5 6">
    <name type="scientific">Heterodera trifolii</name>
    <dbReference type="NCBI Taxonomy" id="157864"/>
    <lineage>
        <taxon>Eukaryota</taxon>
        <taxon>Metazoa</taxon>
        <taxon>Ecdysozoa</taxon>
        <taxon>Nematoda</taxon>
        <taxon>Chromadorea</taxon>
        <taxon>Rhabditida</taxon>
        <taxon>Tylenchina</taxon>
        <taxon>Tylenchomorpha</taxon>
        <taxon>Tylenchoidea</taxon>
        <taxon>Heteroderidae</taxon>
        <taxon>Heteroderinae</taxon>
        <taxon>Heterodera</taxon>
    </lineage>
</organism>
<dbReference type="Proteomes" id="UP001620626">
    <property type="component" value="Unassembled WGS sequence"/>
</dbReference>
<evidence type="ECO:0000313" key="6">
    <source>
        <dbReference type="Proteomes" id="UP001620626"/>
    </source>
</evidence>
<dbReference type="PROSITE" id="PS50088">
    <property type="entry name" value="ANK_REPEAT"/>
    <property type="match status" value="2"/>
</dbReference>
<keyword evidence="6" id="KW-1185">Reference proteome</keyword>
<dbReference type="SMART" id="SM00248">
    <property type="entry name" value="ANK"/>
    <property type="match status" value="3"/>
</dbReference>
<evidence type="ECO:0000256" key="1">
    <source>
        <dbReference type="ARBA" id="ARBA00022737"/>
    </source>
</evidence>
<keyword evidence="1" id="KW-0677">Repeat</keyword>
<dbReference type="EMBL" id="JBICBT010000676">
    <property type="protein sequence ID" value="KAL3105815.1"/>
    <property type="molecule type" value="Genomic_DNA"/>
</dbReference>
<proteinExistence type="predicted"/>
<feature type="repeat" description="ANK" evidence="3">
    <location>
        <begin position="144"/>
        <end position="176"/>
    </location>
</feature>
<evidence type="ECO:0000256" key="3">
    <source>
        <dbReference type="PROSITE-ProRule" id="PRU00023"/>
    </source>
</evidence>
<dbReference type="PANTHER" id="PTHR24171:SF8">
    <property type="entry name" value="BRCA1-ASSOCIATED RING DOMAIN PROTEIN 1"/>
    <property type="match status" value="1"/>
</dbReference>
<feature type="region of interest" description="Disordered" evidence="4">
    <location>
        <begin position="277"/>
        <end position="302"/>
    </location>
</feature>
<gene>
    <name evidence="5" type="ORF">niasHT_026590</name>
</gene>
<protein>
    <submittedName>
        <fullName evidence="5">Uncharacterized protein</fullName>
    </submittedName>
</protein>
<dbReference type="Pfam" id="PF00023">
    <property type="entry name" value="Ank"/>
    <property type="match status" value="2"/>
</dbReference>
<evidence type="ECO:0000313" key="5">
    <source>
        <dbReference type="EMBL" id="KAL3105815.1"/>
    </source>
</evidence>
<dbReference type="Gene3D" id="1.25.40.20">
    <property type="entry name" value="Ankyrin repeat-containing domain"/>
    <property type="match status" value="2"/>
</dbReference>
<dbReference type="InterPro" id="IPR036770">
    <property type="entry name" value="Ankyrin_rpt-contain_sf"/>
</dbReference>
<evidence type="ECO:0000256" key="4">
    <source>
        <dbReference type="SAM" id="MobiDB-lite"/>
    </source>
</evidence>
<reference evidence="5 6" key="1">
    <citation type="submission" date="2024-10" db="EMBL/GenBank/DDBJ databases">
        <authorList>
            <person name="Kim D."/>
        </authorList>
    </citation>
    <scope>NUCLEOTIDE SEQUENCE [LARGE SCALE GENOMIC DNA]</scope>
    <source>
        <strain evidence="5">BH-2024</strain>
    </source>
</reference>
<dbReference type="SUPFAM" id="SSF48403">
    <property type="entry name" value="Ankyrin repeat"/>
    <property type="match status" value="1"/>
</dbReference>
<sequence>MFGIKGVRFSICFHFSSPLSSFSSIIALHIRRPIVLPTFSLTPMADDVGSPAPSGAVDDFTQRTSQFFDFIHGGNIDRLRALIDSLSADELNTLLQMNDPRYTRERCALIVSIIEGHTEIAALLLDKGADVHQTTLGRVNHVTMAVTPLWVAVNMIQLELCRVLIAHGADVDLGSDASLTPLLLACDKGSTEIGESSHPSRGEWRQPQAVFLIEHGAHIDQADMDGYNALMWAVKQKKTEVARHLLAIGANADQVGIDGKRARDLARESRRAEMIDLFRTTANNEQREDGNAQQDEQPQQQQ</sequence>
<evidence type="ECO:0000256" key="2">
    <source>
        <dbReference type="ARBA" id="ARBA00023043"/>
    </source>
</evidence>
<feature type="compositionally biased region" description="Low complexity" evidence="4">
    <location>
        <begin position="293"/>
        <end position="302"/>
    </location>
</feature>
<dbReference type="PANTHER" id="PTHR24171">
    <property type="entry name" value="ANKYRIN REPEAT DOMAIN-CONTAINING PROTEIN 39-RELATED"/>
    <property type="match status" value="1"/>
</dbReference>
<keyword evidence="2 3" id="KW-0040">ANK repeat</keyword>
<dbReference type="AlphaFoldDB" id="A0ABD2KS86"/>
<dbReference type="InterPro" id="IPR002110">
    <property type="entry name" value="Ankyrin_rpt"/>
</dbReference>
<name>A0ABD2KS86_9BILA</name>